<keyword evidence="2" id="KW-1133">Transmembrane helix</keyword>
<feature type="region of interest" description="Disordered" evidence="1">
    <location>
        <begin position="613"/>
        <end position="654"/>
    </location>
</feature>
<evidence type="ECO:0000313" key="4">
    <source>
        <dbReference type="Proteomes" id="UP001195483"/>
    </source>
</evidence>
<dbReference type="PANTHER" id="PTHR12959">
    <property type="entry name" value="GPI TRANSAMIDASE COMPONENT PIG-T-RELATED"/>
    <property type="match status" value="1"/>
</dbReference>
<dbReference type="Pfam" id="PF04113">
    <property type="entry name" value="Gpi16"/>
    <property type="match status" value="1"/>
</dbReference>
<evidence type="ECO:0000256" key="2">
    <source>
        <dbReference type="SAM" id="Phobius"/>
    </source>
</evidence>
<keyword evidence="2" id="KW-0472">Membrane</keyword>
<comment type="caution">
    <text evidence="3">The sequence shown here is derived from an EMBL/GenBank/DDBJ whole genome shotgun (WGS) entry which is preliminary data.</text>
</comment>
<dbReference type="AlphaFoldDB" id="A0AAE0T5B0"/>
<evidence type="ECO:0000256" key="1">
    <source>
        <dbReference type="SAM" id="MobiDB-lite"/>
    </source>
</evidence>
<keyword evidence="4" id="KW-1185">Reference proteome</keyword>
<proteinExistence type="predicted"/>
<protein>
    <recommendedName>
        <fullName evidence="5">GPI transamidase component PIG-T</fullName>
    </recommendedName>
</protein>
<dbReference type="GO" id="GO:0042765">
    <property type="term" value="C:GPI-anchor transamidase complex"/>
    <property type="evidence" value="ECO:0007669"/>
    <property type="project" value="InterPro"/>
</dbReference>
<reference evidence="3" key="1">
    <citation type="journal article" date="2021" name="Genome Biol. Evol.">
        <title>A High-Quality Reference Genome for a Parasitic Bivalve with Doubly Uniparental Inheritance (Bivalvia: Unionida).</title>
        <authorList>
            <person name="Smith C.H."/>
        </authorList>
    </citation>
    <scope>NUCLEOTIDE SEQUENCE</scope>
    <source>
        <strain evidence="3">CHS0354</strain>
    </source>
</reference>
<feature type="compositionally biased region" description="Polar residues" evidence="1">
    <location>
        <begin position="14"/>
        <end position="25"/>
    </location>
</feature>
<dbReference type="EMBL" id="JAEAOA010002358">
    <property type="protein sequence ID" value="KAK3603866.1"/>
    <property type="molecule type" value="Genomic_DNA"/>
</dbReference>
<evidence type="ECO:0000313" key="3">
    <source>
        <dbReference type="EMBL" id="KAK3603866.1"/>
    </source>
</evidence>
<dbReference type="PANTHER" id="PTHR12959:SF11">
    <property type="entry name" value="GPI TRANSAMIDASE COMPONENT PIG-T"/>
    <property type="match status" value="1"/>
</dbReference>
<dbReference type="GO" id="GO:0016255">
    <property type="term" value="P:attachment of GPI anchor to protein"/>
    <property type="evidence" value="ECO:0007669"/>
    <property type="project" value="InterPro"/>
</dbReference>
<feature type="region of interest" description="Disordered" evidence="1">
    <location>
        <begin position="1"/>
        <end position="43"/>
    </location>
</feature>
<keyword evidence="2" id="KW-0812">Transmembrane</keyword>
<sequence>MSTAKSGQVGRGGTSSDRYMNTAKSGQVGRGGTSSKEPQRKYTSRGKKMIVELKFMYILVRGEEWDDTFNEELFVKPFDSGQALFHFQFTTLWNASTAEPDSFTHYRLFPKALGDVLVKYQVQELHLSLTQGLWRYEKWGYPPVDAPPGVELWVWFLPTASNIDKTWSDLVNALSGLFCASLNFMDGKSTVLPRWSFRPMGLASEYYSFDSRFMRYSALPKEIVCTENLTPWKKLLPCASKVGLATLLNAMKLYDSYYSSLGIHVRPVCRMETCTEQSIELKQTLSVVFDPTISSNGQQNWQLRSLFGQPLSSQCPLASISKVYLDKTQLQSTDATVTLYPEPDEVMNFTRGGEKLTYAVWDIGRQISQHQQLNLALHYNRKIHFGEINPPPVYAQRFITGFGLEKGGITSIIYNNLDTNLTAIYMETIPWFLRLYFSSITITNHGIRVKPYKIHYIPGKDRTRQYQLELVFRLRPHSITKISMQFERAFLKWTEYPPDANHGFYVNSAIISTVLPNAYNYTACPQTSSVFGDSIRDNSTEFFLRLHTETLLVSLPTPDFSMPYNVICLACTVVAIAFGSIHNLTTRRFIAVDPDKKTGLIQKIKDKFRRKKTEEKVPELKASESIDQTKSDIKTKKEEENGKKKGIVVQKLDG</sequence>
<feature type="transmembrane region" description="Helical" evidence="2">
    <location>
        <begin position="562"/>
        <end position="581"/>
    </location>
</feature>
<dbReference type="Proteomes" id="UP001195483">
    <property type="component" value="Unassembled WGS sequence"/>
</dbReference>
<evidence type="ECO:0008006" key="5">
    <source>
        <dbReference type="Google" id="ProtNLM"/>
    </source>
</evidence>
<dbReference type="InterPro" id="IPR007245">
    <property type="entry name" value="PIG-T"/>
</dbReference>
<reference evidence="3" key="2">
    <citation type="journal article" date="2021" name="Genome Biol. Evol.">
        <title>Developing a high-quality reference genome for a parasitic bivalve with doubly uniparental inheritance (Bivalvia: Unionida).</title>
        <authorList>
            <person name="Smith C.H."/>
        </authorList>
    </citation>
    <scope>NUCLEOTIDE SEQUENCE</scope>
    <source>
        <strain evidence="3">CHS0354</strain>
        <tissue evidence="3">Mantle</tissue>
    </source>
</reference>
<accession>A0AAE0T5B0</accession>
<name>A0AAE0T5B0_9BIVA</name>
<gene>
    <name evidence="3" type="ORF">CHS0354_042874</name>
</gene>
<reference evidence="3" key="3">
    <citation type="submission" date="2023-05" db="EMBL/GenBank/DDBJ databases">
        <authorList>
            <person name="Smith C.H."/>
        </authorList>
    </citation>
    <scope>NUCLEOTIDE SEQUENCE</scope>
    <source>
        <strain evidence="3">CHS0354</strain>
        <tissue evidence="3">Mantle</tissue>
    </source>
</reference>
<organism evidence="3 4">
    <name type="scientific">Potamilus streckersoni</name>
    <dbReference type="NCBI Taxonomy" id="2493646"/>
    <lineage>
        <taxon>Eukaryota</taxon>
        <taxon>Metazoa</taxon>
        <taxon>Spiralia</taxon>
        <taxon>Lophotrochozoa</taxon>
        <taxon>Mollusca</taxon>
        <taxon>Bivalvia</taxon>
        <taxon>Autobranchia</taxon>
        <taxon>Heteroconchia</taxon>
        <taxon>Palaeoheterodonta</taxon>
        <taxon>Unionida</taxon>
        <taxon>Unionoidea</taxon>
        <taxon>Unionidae</taxon>
        <taxon>Ambleminae</taxon>
        <taxon>Lampsilini</taxon>
        <taxon>Potamilus</taxon>
    </lineage>
</organism>
<feature type="compositionally biased region" description="Basic and acidic residues" evidence="1">
    <location>
        <begin position="613"/>
        <end position="643"/>
    </location>
</feature>